<protein>
    <submittedName>
        <fullName evidence="3">SDR family NAD(P)-dependent oxidoreductase</fullName>
    </submittedName>
</protein>
<feature type="domain" description="NAD-dependent epimerase/dehydratase" evidence="2">
    <location>
        <begin position="3"/>
        <end position="227"/>
    </location>
</feature>
<sequence length="314" mass="35224">MKILLTGGAGFIGSHVADRLIEGGHDVYIVDDLSNGKIENLNEEAKFIRADIRDRERMEEIFEEVKPEIVNHHAAQISVQKSVEKPLYDAEVNVLGSLNLIDLSVKHGVKRFVYISSGGAVYGDPLYLPCDEKHPVNPLSPYGASKHAVEHYLYLYHVNYGLDYVVLRYSNIFGPRQDPFGEAGVVAIFTVRMLKGQDVHIFGDGYQERDFLYVRDVAEANLLAQEADIRLEDPLDPVFNLGTGRGTNVREIYQALAGITGYKKAPVFKERRPGEVYKISLNAEKAASVLGWRPKTTLIDGMKETVEWFKKKIG</sequence>
<name>A0A7C1BE49_UNCW3</name>
<reference evidence="3" key="1">
    <citation type="journal article" date="2020" name="mSystems">
        <title>Genome- and Community-Level Interaction Insights into Carbon Utilization and Element Cycling Functions of Hydrothermarchaeota in Hydrothermal Sediment.</title>
        <authorList>
            <person name="Zhou Z."/>
            <person name="Liu Y."/>
            <person name="Xu W."/>
            <person name="Pan J."/>
            <person name="Luo Z.H."/>
            <person name="Li M."/>
        </authorList>
    </citation>
    <scope>NUCLEOTIDE SEQUENCE [LARGE SCALE GENOMIC DNA]</scope>
    <source>
        <strain evidence="3">HyVt-237</strain>
    </source>
</reference>
<dbReference type="PANTHER" id="PTHR43000">
    <property type="entry name" value="DTDP-D-GLUCOSE 4,6-DEHYDRATASE-RELATED"/>
    <property type="match status" value="1"/>
</dbReference>
<dbReference type="AlphaFoldDB" id="A0A7C1BE49"/>
<accession>A0A7C1BE49</accession>
<proteinExistence type="inferred from homology"/>
<dbReference type="Pfam" id="PF01370">
    <property type="entry name" value="Epimerase"/>
    <property type="match status" value="1"/>
</dbReference>
<gene>
    <name evidence="3" type="ORF">ENG67_02160</name>
</gene>
<dbReference type="InterPro" id="IPR001509">
    <property type="entry name" value="Epimerase_deHydtase"/>
</dbReference>
<dbReference type="Proteomes" id="UP000885931">
    <property type="component" value="Unassembled WGS sequence"/>
</dbReference>
<evidence type="ECO:0000256" key="1">
    <source>
        <dbReference type="ARBA" id="ARBA00007637"/>
    </source>
</evidence>
<dbReference type="InterPro" id="IPR036291">
    <property type="entry name" value="NAD(P)-bd_dom_sf"/>
</dbReference>
<dbReference type="Gene3D" id="3.90.25.10">
    <property type="entry name" value="UDP-galactose 4-epimerase, domain 1"/>
    <property type="match status" value="1"/>
</dbReference>
<evidence type="ECO:0000313" key="3">
    <source>
        <dbReference type="EMBL" id="HDM89994.1"/>
    </source>
</evidence>
<organism evidence="3">
    <name type="scientific">candidate division WOR-3 bacterium</name>
    <dbReference type="NCBI Taxonomy" id="2052148"/>
    <lineage>
        <taxon>Bacteria</taxon>
        <taxon>Bacteria division WOR-3</taxon>
    </lineage>
</organism>
<evidence type="ECO:0000259" key="2">
    <source>
        <dbReference type="Pfam" id="PF01370"/>
    </source>
</evidence>
<dbReference type="EMBL" id="DRBW01000080">
    <property type="protein sequence ID" value="HDM89994.1"/>
    <property type="molecule type" value="Genomic_DNA"/>
</dbReference>
<dbReference type="SUPFAM" id="SSF51735">
    <property type="entry name" value="NAD(P)-binding Rossmann-fold domains"/>
    <property type="match status" value="1"/>
</dbReference>
<comment type="similarity">
    <text evidence="1">Belongs to the NAD(P)-dependent epimerase/dehydratase family.</text>
</comment>
<dbReference type="Gene3D" id="3.40.50.720">
    <property type="entry name" value="NAD(P)-binding Rossmann-like Domain"/>
    <property type="match status" value="1"/>
</dbReference>
<comment type="caution">
    <text evidence="3">The sequence shown here is derived from an EMBL/GenBank/DDBJ whole genome shotgun (WGS) entry which is preliminary data.</text>
</comment>